<dbReference type="PANTHER" id="PTHR24201">
    <property type="entry name" value="ANK_REP_REGION DOMAIN-CONTAINING PROTEIN"/>
    <property type="match status" value="1"/>
</dbReference>
<organism evidence="4 5">
    <name type="scientific">Lentithecium fluviatile CBS 122367</name>
    <dbReference type="NCBI Taxonomy" id="1168545"/>
    <lineage>
        <taxon>Eukaryota</taxon>
        <taxon>Fungi</taxon>
        <taxon>Dikarya</taxon>
        <taxon>Ascomycota</taxon>
        <taxon>Pezizomycotina</taxon>
        <taxon>Dothideomycetes</taxon>
        <taxon>Pleosporomycetidae</taxon>
        <taxon>Pleosporales</taxon>
        <taxon>Massarineae</taxon>
        <taxon>Lentitheciaceae</taxon>
        <taxon>Lentithecium</taxon>
    </lineage>
</organism>
<dbReference type="OrthoDB" id="20872at2759"/>
<dbReference type="Pfam" id="PF00023">
    <property type="entry name" value="Ank"/>
    <property type="match status" value="1"/>
</dbReference>
<feature type="non-terminal residue" evidence="4">
    <location>
        <position position="122"/>
    </location>
</feature>
<proteinExistence type="predicted"/>
<keyword evidence="5" id="KW-1185">Reference proteome</keyword>
<name>A0A6G1J139_9PLEO</name>
<dbReference type="PANTHER" id="PTHR24201:SF15">
    <property type="entry name" value="ANKYRIN REPEAT DOMAIN-CONTAINING PROTEIN 66"/>
    <property type="match status" value="1"/>
</dbReference>
<evidence type="ECO:0000313" key="5">
    <source>
        <dbReference type="Proteomes" id="UP000799291"/>
    </source>
</evidence>
<dbReference type="SMART" id="SM00248">
    <property type="entry name" value="ANK"/>
    <property type="match status" value="2"/>
</dbReference>
<dbReference type="InterPro" id="IPR050776">
    <property type="entry name" value="Ank_Repeat/CDKN_Inhibitor"/>
</dbReference>
<keyword evidence="2 3" id="KW-0040">ANK repeat</keyword>
<dbReference type="PROSITE" id="PS50088">
    <property type="entry name" value="ANK_REPEAT"/>
    <property type="match status" value="1"/>
</dbReference>
<evidence type="ECO:0000313" key="4">
    <source>
        <dbReference type="EMBL" id="KAF2684108.1"/>
    </source>
</evidence>
<gene>
    <name evidence="4" type="ORF">K458DRAFT_283886</name>
</gene>
<protein>
    <submittedName>
        <fullName evidence="4">Ankyrin</fullName>
    </submittedName>
</protein>
<dbReference type="AlphaFoldDB" id="A0A6G1J139"/>
<accession>A0A6G1J139</accession>
<dbReference type="EMBL" id="MU005582">
    <property type="protein sequence ID" value="KAF2684108.1"/>
    <property type="molecule type" value="Genomic_DNA"/>
</dbReference>
<sequence length="122" mass="13505">LLLRLGCSLEARNSWGRSPLHEATLERDLDALATLLQRYPDLEAKDKHGKTVISYALSMILLLQDERIQVNSFSGSYGGDHGTALHLSARIGHVEATRLLLQHKEINPNLQNSEGNTPLHCA</sequence>
<feature type="non-terminal residue" evidence="4">
    <location>
        <position position="1"/>
    </location>
</feature>
<reference evidence="4" key="1">
    <citation type="journal article" date="2020" name="Stud. Mycol.">
        <title>101 Dothideomycetes genomes: a test case for predicting lifestyles and emergence of pathogens.</title>
        <authorList>
            <person name="Haridas S."/>
            <person name="Albert R."/>
            <person name="Binder M."/>
            <person name="Bloem J."/>
            <person name="Labutti K."/>
            <person name="Salamov A."/>
            <person name="Andreopoulos B."/>
            <person name="Baker S."/>
            <person name="Barry K."/>
            <person name="Bills G."/>
            <person name="Bluhm B."/>
            <person name="Cannon C."/>
            <person name="Castanera R."/>
            <person name="Culley D."/>
            <person name="Daum C."/>
            <person name="Ezra D."/>
            <person name="Gonzalez J."/>
            <person name="Henrissat B."/>
            <person name="Kuo A."/>
            <person name="Liang C."/>
            <person name="Lipzen A."/>
            <person name="Lutzoni F."/>
            <person name="Magnuson J."/>
            <person name="Mondo S."/>
            <person name="Nolan M."/>
            <person name="Ohm R."/>
            <person name="Pangilinan J."/>
            <person name="Park H.-J."/>
            <person name="Ramirez L."/>
            <person name="Alfaro M."/>
            <person name="Sun H."/>
            <person name="Tritt A."/>
            <person name="Yoshinaga Y."/>
            <person name="Zwiers L.-H."/>
            <person name="Turgeon B."/>
            <person name="Goodwin S."/>
            <person name="Spatafora J."/>
            <person name="Crous P."/>
            <person name="Grigoriev I."/>
        </authorList>
    </citation>
    <scope>NUCLEOTIDE SEQUENCE</scope>
    <source>
        <strain evidence="4">CBS 122367</strain>
    </source>
</reference>
<dbReference type="InterPro" id="IPR036770">
    <property type="entry name" value="Ankyrin_rpt-contain_sf"/>
</dbReference>
<dbReference type="InterPro" id="IPR002110">
    <property type="entry name" value="Ankyrin_rpt"/>
</dbReference>
<dbReference type="SUPFAM" id="SSF48403">
    <property type="entry name" value="Ankyrin repeat"/>
    <property type="match status" value="1"/>
</dbReference>
<feature type="repeat" description="ANK" evidence="3">
    <location>
        <begin position="15"/>
        <end position="47"/>
    </location>
</feature>
<keyword evidence="1" id="KW-0677">Repeat</keyword>
<dbReference type="Proteomes" id="UP000799291">
    <property type="component" value="Unassembled WGS sequence"/>
</dbReference>
<dbReference type="Pfam" id="PF12796">
    <property type="entry name" value="Ank_2"/>
    <property type="match status" value="1"/>
</dbReference>
<evidence type="ECO:0000256" key="2">
    <source>
        <dbReference type="ARBA" id="ARBA00023043"/>
    </source>
</evidence>
<evidence type="ECO:0000256" key="1">
    <source>
        <dbReference type="ARBA" id="ARBA00022737"/>
    </source>
</evidence>
<evidence type="ECO:0000256" key="3">
    <source>
        <dbReference type="PROSITE-ProRule" id="PRU00023"/>
    </source>
</evidence>
<dbReference type="PROSITE" id="PS50297">
    <property type="entry name" value="ANK_REP_REGION"/>
    <property type="match status" value="1"/>
</dbReference>
<dbReference type="Gene3D" id="1.25.40.20">
    <property type="entry name" value="Ankyrin repeat-containing domain"/>
    <property type="match status" value="1"/>
</dbReference>